<evidence type="ECO:0000259" key="1">
    <source>
        <dbReference type="Pfam" id="PF00004"/>
    </source>
</evidence>
<dbReference type="Proteomes" id="UP001144191">
    <property type="component" value="Unassembled WGS sequence"/>
</dbReference>
<sequence length="88" mass="9618">MFAGLPKASKALKWKRTVKLSSNGVALSALLKSIQDVTEWGGHILIMTTNVIKQLDKALLCQGRIDMETDFGYGCLGTIRTPFTQPPP</sequence>
<accession>A0A9W6EEK3</accession>
<dbReference type="SUPFAM" id="SSF52540">
    <property type="entry name" value="P-loop containing nucleoside triphosphate hydrolases"/>
    <property type="match status" value="1"/>
</dbReference>
<gene>
    <name evidence="2" type="ORF">AnigIFM63604_004390</name>
</gene>
<feature type="domain" description="ATPase AAA-type core" evidence="1">
    <location>
        <begin position="22"/>
        <end position="72"/>
    </location>
</feature>
<protein>
    <recommendedName>
        <fullName evidence="1">ATPase AAA-type core domain-containing protein</fullName>
    </recommendedName>
</protein>
<dbReference type="Gene3D" id="3.40.50.300">
    <property type="entry name" value="P-loop containing nucleotide triphosphate hydrolases"/>
    <property type="match status" value="1"/>
</dbReference>
<dbReference type="Pfam" id="PF00004">
    <property type="entry name" value="AAA"/>
    <property type="match status" value="1"/>
</dbReference>
<comment type="caution">
    <text evidence="2">The sequence shown here is derived from an EMBL/GenBank/DDBJ whole genome shotgun (WGS) entry which is preliminary data.</text>
</comment>
<reference evidence="2" key="1">
    <citation type="submission" date="2022-07" db="EMBL/GenBank/DDBJ databases">
        <title>Taxonomy of Aspergillus series Nigri: significant species reduction supported by multi-species coalescent approaches.</title>
        <authorList>
            <person name="Bian C."/>
            <person name="Kusuya Y."/>
            <person name="Sklenar F."/>
            <person name="D'hooge E."/>
            <person name="Yaguchi T."/>
            <person name="Takahashi H."/>
            <person name="Hubka V."/>
        </authorList>
    </citation>
    <scope>NUCLEOTIDE SEQUENCE</scope>
    <source>
        <strain evidence="2">IFM 63604</strain>
    </source>
</reference>
<dbReference type="EMBL" id="BRPB01000238">
    <property type="protein sequence ID" value="GLA56094.1"/>
    <property type="molecule type" value="Genomic_DNA"/>
</dbReference>
<dbReference type="InterPro" id="IPR003959">
    <property type="entry name" value="ATPase_AAA_core"/>
</dbReference>
<dbReference type="InterPro" id="IPR027417">
    <property type="entry name" value="P-loop_NTPase"/>
</dbReference>
<dbReference type="GO" id="GO:0016887">
    <property type="term" value="F:ATP hydrolysis activity"/>
    <property type="evidence" value="ECO:0007669"/>
    <property type="project" value="InterPro"/>
</dbReference>
<dbReference type="AlphaFoldDB" id="A0A9W6EEK3"/>
<organism evidence="2 3">
    <name type="scientific">Aspergillus niger</name>
    <dbReference type="NCBI Taxonomy" id="5061"/>
    <lineage>
        <taxon>Eukaryota</taxon>
        <taxon>Fungi</taxon>
        <taxon>Dikarya</taxon>
        <taxon>Ascomycota</taxon>
        <taxon>Pezizomycotina</taxon>
        <taxon>Eurotiomycetes</taxon>
        <taxon>Eurotiomycetidae</taxon>
        <taxon>Eurotiales</taxon>
        <taxon>Aspergillaceae</taxon>
        <taxon>Aspergillus</taxon>
        <taxon>Aspergillus subgen. Circumdati</taxon>
    </lineage>
</organism>
<evidence type="ECO:0000313" key="3">
    <source>
        <dbReference type="Proteomes" id="UP001144191"/>
    </source>
</evidence>
<proteinExistence type="predicted"/>
<dbReference type="GO" id="GO:0005524">
    <property type="term" value="F:ATP binding"/>
    <property type="evidence" value="ECO:0007669"/>
    <property type="project" value="InterPro"/>
</dbReference>
<feature type="non-terminal residue" evidence="2">
    <location>
        <position position="88"/>
    </location>
</feature>
<name>A0A9W6EEK3_ASPNG</name>
<evidence type="ECO:0000313" key="2">
    <source>
        <dbReference type="EMBL" id="GLA56094.1"/>
    </source>
</evidence>